<protein>
    <submittedName>
        <fullName evidence="2">Cytochrome c, mono-and diheme variants family</fullName>
    </submittedName>
</protein>
<gene>
    <name evidence="2" type="ORF">HELGO_WM22543</name>
</gene>
<name>A0A6S6UDF9_9BACT</name>
<evidence type="ECO:0000256" key="1">
    <source>
        <dbReference type="SAM" id="SignalP"/>
    </source>
</evidence>
<proteinExistence type="predicted"/>
<feature type="chain" id="PRO_5027745069" evidence="1">
    <location>
        <begin position="24"/>
        <end position="596"/>
    </location>
</feature>
<sequence length="596" mass="68007">MKKQFLFLVSLIALFAACNSASSNEDNLVAVDINDFLEKIKYHPGDPFIETFKKSEFFKLSGLEDHVVETANGTILSIPKGAFRDKDGQIVEKEVTLEVTDIASLEEQIQSNISGQHKDKVLKTGATLFINATADGQQLAFNKKNPVYVATKLQTELKDALIFEGIRNPEGEMQWLAPVKPKQFLIPVDLEELDFLPFNFALTAQKNLPFRNYTVATKQLLDSLYYSFGAEYPRQHSMEETPSGPNSSFKFYQLPSEDDHAFDSLITCTGIDPSAIKTIKEAPFAQTLIATKAFEKRMRYLHFAKEQAALEVYIQNLDWDMARCDEKVAQILGKGSAYQTQFKAFARENLGNIKDVPPSVKLLGDYYSKQLKKTRNQLVQLKKALDKDLETKAALAQKKRADYQKILYKRAEYRLDKFGFKLEKMGWIRIAEAIKPLEKFDLEIQVKHGEKYDRVLVYAVDKRISSIFAFKSSDKTLFREGYQGDPFLLYNKMQEAEAIVVAYKGKEVFYDKATFTVTPVIRVQLAPQIITPTMLNATLHKMESGYEHFNSIKVDLAYQAAFYAEELRRKQLKSDLAFVAPLRRIALPCSYFLHND</sequence>
<evidence type="ECO:0000313" key="2">
    <source>
        <dbReference type="EMBL" id="CAA6828401.1"/>
    </source>
</evidence>
<dbReference type="EMBL" id="CACVAQ010000428">
    <property type="protein sequence ID" value="CAA6828401.1"/>
    <property type="molecule type" value="Genomic_DNA"/>
</dbReference>
<keyword evidence="1" id="KW-0732">Signal</keyword>
<accession>A0A6S6UDF9</accession>
<reference evidence="2" key="1">
    <citation type="submission" date="2020-01" db="EMBL/GenBank/DDBJ databases">
        <authorList>
            <person name="Meier V. D."/>
            <person name="Meier V D."/>
        </authorList>
    </citation>
    <scope>NUCLEOTIDE SEQUENCE</scope>
    <source>
        <strain evidence="2">HLG_WM_MAG_10</strain>
    </source>
</reference>
<dbReference type="AlphaFoldDB" id="A0A6S6UDF9"/>
<feature type="signal peptide" evidence="1">
    <location>
        <begin position="1"/>
        <end position="23"/>
    </location>
</feature>
<dbReference type="PROSITE" id="PS51257">
    <property type="entry name" value="PROKAR_LIPOPROTEIN"/>
    <property type="match status" value="1"/>
</dbReference>
<organism evidence="2">
    <name type="scientific">uncultured Aureispira sp</name>
    <dbReference type="NCBI Taxonomy" id="1331704"/>
    <lineage>
        <taxon>Bacteria</taxon>
        <taxon>Pseudomonadati</taxon>
        <taxon>Bacteroidota</taxon>
        <taxon>Saprospiria</taxon>
        <taxon>Saprospirales</taxon>
        <taxon>Saprospiraceae</taxon>
        <taxon>Aureispira</taxon>
        <taxon>environmental samples</taxon>
    </lineage>
</organism>